<dbReference type="EC" id="6.3.2.8" evidence="3 14"/>
<evidence type="ECO:0000256" key="10">
    <source>
        <dbReference type="ARBA" id="ARBA00022984"/>
    </source>
</evidence>
<sequence length="487" mass="52563">MINPVMIDHRPVAEIRMRRVRQLHFVGIGGAGMSGIAEVLKTLGFTVTGSDVAESAAVARLRALGIEVWIGHEAGHVTGADVVVISTAVKVDNPELLAARELRLPIVRRAEMLAELMRFRIGLAVAGTHGKTTTTSLLAAILAEAGWDPTYVIGGKLLSSSSNARLGRGEYLVAEADESDASFLHLQPHVAIVTNIDADHLETYQGDFERLVDHFVEFMHNLPFYGLAVICADDPVAARIVPRIGRQVLTYGVEQSADVRATKVEESGFCSRFTVEAPDTPPFACELAMPGRHNVLNALAAITVAHDLGVPIHAIQQALNGFQGVGRRLERRGQLVIHGHAYPLIDDYGHHPREIEATIQAVRSAWPDHRLLVIFQPHRFSRTRDLFEDFVRALSTVDQLVLLDVYPAGESPIAGADGRSLARAIRNRGVVDPVFVTEADEVPGVLPDMLPSTTESAAPTLILTLGAGNVGSLPALLLGRFAEVSDA</sequence>
<dbReference type="InterPro" id="IPR005758">
    <property type="entry name" value="UDP-N-AcMur_Ala_ligase_MurC"/>
</dbReference>
<comment type="function">
    <text evidence="14">Cell wall formation.</text>
</comment>
<dbReference type="EMBL" id="CP016027">
    <property type="protein sequence ID" value="ANJ67943.1"/>
    <property type="molecule type" value="Genomic_DNA"/>
</dbReference>
<feature type="binding site" evidence="14">
    <location>
        <begin position="127"/>
        <end position="133"/>
    </location>
    <ligand>
        <name>ATP</name>
        <dbReference type="ChEBI" id="CHEBI:30616"/>
    </ligand>
</feature>
<organism evidence="18 19">
    <name type="scientific">Halothiobacillus diazotrophicus</name>
    <dbReference type="NCBI Taxonomy" id="1860122"/>
    <lineage>
        <taxon>Bacteria</taxon>
        <taxon>Pseudomonadati</taxon>
        <taxon>Pseudomonadota</taxon>
        <taxon>Gammaproteobacteria</taxon>
        <taxon>Chromatiales</taxon>
        <taxon>Halothiobacillaceae</taxon>
        <taxon>Halothiobacillus</taxon>
    </lineage>
</organism>
<protein>
    <recommendedName>
        <fullName evidence="3 14">UDP-N-acetylmuramate--L-alanine ligase</fullName>
        <ecNumber evidence="3 14">6.3.2.8</ecNumber>
    </recommendedName>
    <alternativeName>
        <fullName evidence="14">UDP-N-acetylmuramoyl-L-alanine synthetase</fullName>
    </alternativeName>
</protein>
<comment type="pathway">
    <text evidence="2 14">Cell wall biogenesis; peptidoglycan biosynthesis.</text>
</comment>
<dbReference type="NCBIfam" id="TIGR01082">
    <property type="entry name" value="murC"/>
    <property type="match status" value="1"/>
</dbReference>
<dbReference type="STRING" id="1860122.A9404_11655"/>
<dbReference type="Pfam" id="PF01225">
    <property type="entry name" value="Mur_ligase"/>
    <property type="match status" value="1"/>
</dbReference>
<keyword evidence="12 14" id="KW-0961">Cell wall biogenesis/degradation</keyword>
<dbReference type="GO" id="GO:0051301">
    <property type="term" value="P:cell division"/>
    <property type="evidence" value="ECO:0007669"/>
    <property type="project" value="UniProtKB-KW"/>
</dbReference>
<name>A0A191ZJC4_9GAMM</name>
<feature type="domain" description="Mur ligase central" evidence="17">
    <location>
        <begin position="125"/>
        <end position="305"/>
    </location>
</feature>
<evidence type="ECO:0000256" key="11">
    <source>
        <dbReference type="ARBA" id="ARBA00023306"/>
    </source>
</evidence>
<evidence type="ECO:0000256" key="8">
    <source>
        <dbReference type="ARBA" id="ARBA00022840"/>
    </source>
</evidence>
<feature type="domain" description="Mur ligase N-terminal catalytic" evidence="15">
    <location>
        <begin position="23"/>
        <end position="119"/>
    </location>
</feature>
<feature type="domain" description="Mur ligase C-terminal" evidence="16">
    <location>
        <begin position="332"/>
        <end position="435"/>
    </location>
</feature>
<evidence type="ECO:0000256" key="7">
    <source>
        <dbReference type="ARBA" id="ARBA00022741"/>
    </source>
</evidence>
<dbReference type="InterPro" id="IPR000713">
    <property type="entry name" value="Mur_ligase_N"/>
</dbReference>
<evidence type="ECO:0000256" key="2">
    <source>
        <dbReference type="ARBA" id="ARBA00004752"/>
    </source>
</evidence>
<dbReference type="GO" id="GO:0009252">
    <property type="term" value="P:peptidoglycan biosynthetic process"/>
    <property type="evidence" value="ECO:0007669"/>
    <property type="project" value="UniProtKB-UniRule"/>
</dbReference>
<evidence type="ECO:0000256" key="14">
    <source>
        <dbReference type="HAMAP-Rule" id="MF_00046"/>
    </source>
</evidence>
<evidence type="ECO:0000256" key="13">
    <source>
        <dbReference type="ARBA" id="ARBA00047833"/>
    </source>
</evidence>
<dbReference type="UniPathway" id="UPA00219"/>
<dbReference type="InterPro" id="IPR036565">
    <property type="entry name" value="Mur-like_cat_sf"/>
</dbReference>
<dbReference type="InterPro" id="IPR004101">
    <property type="entry name" value="Mur_ligase_C"/>
</dbReference>
<dbReference type="Pfam" id="PF02875">
    <property type="entry name" value="Mur_ligase_C"/>
    <property type="match status" value="1"/>
</dbReference>
<gene>
    <name evidence="14" type="primary">murC</name>
    <name evidence="18" type="ORF">A9404_11655</name>
</gene>
<evidence type="ECO:0000256" key="1">
    <source>
        <dbReference type="ARBA" id="ARBA00004496"/>
    </source>
</evidence>
<dbReference type="Gene3D" id="3.40.1190.10">
    <property type="entry name" value="Mur-like, catalytic domain"/>
    <property type="match status" value="1"/>
</dbReference>
<keyword evidence="5 14" id="KW-0436">Ligase</keyword>
<dbReference type="InterPro" id="IPR036615">
    <property type="entry name" value="Mur_ligase_C_dom_sf"/>
</dbReference>
<comment type="similarity">
    <text evidence="14">Belongs to the MurCDEF family.</text>
</comment>
<dbReference type="PANTHER" id="PTHR43445">
    <property type="entry name" value="UDP-N-ACETYLMURAMATE--L-ALANINE LIGASE-RELATED"/>
    <property type="match status" value="1"/>
</dbReference>
<reference evidence="18 19" key="1">
    <citation type="submission" date="2016-06" db="EMBL/GenBank/DDBJ databases">
        <title>Insight into the functional genes involving in sulfur oxidation in Pearl River water.</title>
        <authorList>
            <person name="Luo J."/>
            <person name="Tan X."/>
            <person name="Lin W."/>
        </authorList>
    </citation>
    <scope>NUCLEOTIDE SEQUENCE [LARGE SCALE GENOMIC DNA]</scope>
    <source>
        <strain evidence="18 19">LS2</strain>
    </source>
</reference>
<dbReference type="Gene3D" id="3.90.190.20">
    <property type="entry name" value="Mur ligase, C-terminal domain"/>
    <property type="match status" value="1"/>
</dbReference>
<dbReference type="GO" id="GO:0008763">
    <property type="term" value="F:UDP-N-acetylmuramate-L-alanine ligase activity"/>
    <property type="evidence" value="ECO:0007669"/>
    <property type="project" value="UniProtKB-UniRule"/>
</dbReference>
<evidence type="ECO:0000256" key="9">
    <source>
        <dbReference type="ARBA" id="ARBA00022960"/>
    </source>
</evidence>
<evidence type="ECO:0000313" key="18">
    <source>
        <dbReference type="EMBL" id="ANJ67943.1"/>
    </source>
</evidence>
<dbReference type="SUPFAM" id="SSF51984">
    <property type="entry name" value="MurCD N-terminal domain"/>
    <property type="match status" value="1"/>
</dbReference>
<evidence type="ECO:0000259" key="16">
    <source>
        <dbReference type="Pfam" id="PF02875"/>
    </source>
</evidence>
<evidence type="ECO:0000256" key="3">
    <source>
        <dbReference type="ARBA" id="ARBA00012211"/>
    </source>
</evidence>
<evidence type="ECO:0000256" key="6">
    <source>
        <dbReference type="ARBA" id="ARBA00022618"/>
    </source>
</evidence>
<evidence type="ECO:0000256" key="5">
    <source>
        <dbReference type="ARBA" id="ARBA00022598"/>
    </source>
</evidence>
<evidence type="ECO:0000259" key="17">
    <source>
        <dbReference type="Pfam" id="PF08245"/>
    </source>
</evidence>
<keyword evidence="6 14" id="KW-0132">Cell division</keyword>
<dbReference type="PANTHER" id="PTHR43445:SF3">
    <property type="entry name" value="UDP-N-ACETYLMURAMATE--L-ALANINE LIGASE"/>
    <property type="match status" value="1"/>
</dbReference>
<dbReference type="GO" id="GO:0008360">
    <property type="term" value="P:regulation of cell shape"/>
    <property type="evidence" value="ECO:0007669"/>
    <property type="project" value="UniProtKB-KW"/>
</dbReference>
<dbReference type="OrthoDB" id="9804126at2"/>
<dbReference type="Gene3D" id="3.40.50.720">
    <property type="entry name" value="NAD(P)-binding Rossmann-like Domain"/>
    <property type="match status" value="1"/>
</dbReference>
<evidence type="ECO:0000256" key="4">
    <source>
        <dbReference type="ARBA" id="ARBA00022490"/>
    </source>
</evidence>
<evidence type="ECO:0000256" key="12">
    <source>
        <dbReference type="ARBA" id="ARBA00023316"/>
    </source>
</evidence>
<keyword evidence="9 14" id="KW-0133">Cell shape</keyword>
<comment type="catalytic activity">
    <reaction evidence="13 14">
        <text>UDP-N-acetyl-alpha-D-muramate + L-alanine + ATP = UDP-N-acetyl-alpha-D-muramoyl-L-alanine + ADP + phosphate + H(+)</text>
        <dbReference type="Rhea" id="RHEA:23372"/>
        <dbReference type="ChEBI" id="CHEBI:15378"/>
        <dbReference type="ChEBI" id="CHEBI:30616"/>
        <dbReference type="ChEBI" id="CHEBI:43474"/>
        <dbReference type="ChEBI" id="CHEBI:57972"/>
        <dbReference type="ChEBI" id="CHEBI:70757"/>
        <dbReference type="ChEBI" id="CHEBI:83898"/>
        <dbReference type="ChEBI" id="CHEBI:456216"/>
        <dbReference type="EC" id="6.3.2.8"/>
    </reaction>
</comment>
<keyword evidence="10 14" id="KW-0573">Peptidoglycan synthesis</keyword>
<dbReference type="HAMAP" id="MF_00046">
    <property type="entry name" value="MurC"/>
    <property type="match status" value="1"/>
</dbReference>
<evidence type="ECO:0000259" key="15">
    <source>
        <dbReference type="Pfam" id="PF01225"/>
    </source>
</evidence>
<dbReference type="GO" id="GO:0005524">
    <property type="term" value="F:ATP binding"/>
    <property type="evidence" value="ECO:0007669"/>
    <property type="project" value="UniProtKB-UniRule"/>
</dbReference>
<evidence type="ECO:0000313" key="19">
    <source>
        <dbReference type="Proteomes" id="UP000078596"/>
    </source>
</evidence>
<proteinExistence type="inferred from homology"/>
<keyword evidence="4 14" id="KW-0963">Cytoplasm</keyword>
<keyword evidence="11 14" id="KW-0131">Cell cycle</keyword>
<comment type="subcellular location">
    <subcellularLocation>
        <location evidence="1 14">Cytoplasm</location>
    </subcellularLocation>
</comment>
<dbReference type="RefSeq" id="WP_066101823.1">
    <property type="nucleotide sequence ID" value="NZ_CP016027.1"/>
</dbReference>
<dbReference type="KEGG" id="haz:A9404_11655"/>
<dbReference type="GO" id="GO:0005737">
    <property type="term" value="C:cytoplasm"/>
    <property type="evidence" value="ECO:0007669"/>
    <property type="project" value="UniProtKB-SubCell"/>
</dbReference>
<keyword evidence="8 14" id="KW-0067">ATP-binding</keyword>
<dbReference type="AlphaFoldDB" id="A0A191ZJC4"/>
<dbReference type="GO" id="GO:0071555">
    <property type="term" value="P:cell wall organization"/>
    <property type="evidence" value="ECO:0007669"/>
    <property type="project" value="UniProtKB-KW"/>
</dbReference>
<dbReference type="SUPFAM" id="SSF53623">
    <property type="entry name" value="MurD-like peptide ligases, catalytic domain"/>
    <property type="match status" value="1"/>
</dbReference>
<keyword evidence="7 14" id="KW-0547">Nucleotide-binding</keyword>
<dbReference type="Proteomes" id="UP000078596">
    <property type="component" value="Chromosome"/>
</dbReference>
<keyword evidence="19" id="KW-1185">Reference proteome</keyword>
<dbReference type="SUPFAM" id="SSF53244">
    <property type="entry name" value="MurD-like peptide ligases, peptide-binding domain"/>
    <property type="match status" value="1"/>
</dbReference>
<dbReference type="Pfam" id="PF08245">
    <property type="entry name" value="Mur_ligase_M"/>
    <property type="match status" value="1"/>
</dbReference>
<accession>A0A191ZJC4</accession>
<dbReference type="FunFam" id="3.40.1190.10:FF:000001">
    <property type="entry name" value="UDP-N-acetylmuramate--L-alanine ligase"/>
    <property type="match status" value="1"/>
</dbReference>
<dbReference type="InterPro" id="IPR050061">
    <property type="entry name" value="MurCDEF_pg_biosynth"/>
</dbReference>
<dbReference type="InterPro" id="IPR013221">
    <property type="entry name" value="Mur_ligase_cen"/>
</dbReference>